<reference evidence="2 4" key="1">
    <citation type="submission" date="2016-01" db="EMBL/GenBank/DDBJ databases">
        <title>Draft Genome Sequences of Seven Thermophilic Sporeformers Isolated from Foods.</title>
        <authorList>
            <person name="Berendsen E.M."/>
            <person name="Wells-Bennik M.H."/>
            <person name="Krawcyk A.O."/>
            <person name="De Jong A."/>
            <person name="Holsappel S."/>
            <person name="Eijlander R.T."/>
            <person name="Kuipers O.P."/>
        </authorList>
    </citation>
    <scope>NUCLEOTIDE SEQUENCE [LARGE SCALE GENOMIC DNA]</scope>
    <source>
        <strain evidence="2 4">B4135</strain>
    </source>
</reference>
<dbReference type="Proteomes" id="UP000075683">
    <property type="component" value="Unassembled WGS sequence"/>
</dbReference>
<accession>A0A150LIP8</accession>
<organism evidence="2 4">
    <name type="scientific">Caldibacillus debilis</name>
    <dbReference type="NCBI Taxonomy" id="301148"/>
    <lineage>
        <taxon>Bacteria</taxon>
        <taxon>Bacillati</taxon>
        <taxon>Bacillota</taxon>
        <taxon>Bacilli</taxon>
        <taxon>Bacillales</taxon>
        <taxon>Bacillaceae</taxon>
        <taxon>Caldibacillus</taxon>
    </lineage>
</organism>
<dbReference type="STRING" id="301148.B4135_3112"/>
<protein>
    <submittedName>
        <fullName evidence="2">Uncharacterized protein</fullName>
    </submittedName>
</protein>
<evidence type="ECO:0000313" key="2">
    <source>
        <dbReference type="EMBL" id="KYD12198.1"/>
    </source>
</evidence>
<name>A0A150LIP8_9BACI</name>
<dbReference type="EMBL" id="LQYT01000094">
    <property type="protein sequence ID" value="KYD12198.1"/>
    <property type="molecule type" value="Genomic_DNA"/>
</dbReference>
<dbReference type="Proteomes" id="UP000257014">
    <property type="component" value="Unassembled WGS sequence"/>
</dbReference>
<comment type="caution">
    <text evidence="2">The sequence shown here is derived from an EMBL/GenBank/DDBJ whole genome shotgun (WGS) entry which is preliminary data.</text>
</comment>
<gene>
    <name evidence="2" type="ORF">B4135_3112</name>
    <name evidence="3" type="ORF">C6P37_06490</name>
</gene>
<dbReference type="AlphaFoldDB" id="A0A150LIP8"/>
<sequence length="62" mass="6480">MENGCPHAEVSAENRWEAPLAAGPDVSRGRETPAACGSALFIASPISACGNHSAFLPSIRDW</sequence>
<dbReference type="EMBL" id="QEWE01000015">
    <property type="protein sequence ID" value="REJ28900.1"/>
    <property type="molecule type" value="Genomic_DNA"/>
</dbReference>
<proteinExistence type="predicted"/>
<evidence type="ECO:0000256" key="1">
    <source>
        <dbReference type="SAM" id="MobiDB-lite"/>
    </source>
</evidence>
<feature type="region of interest" description="Disordered" evidence="1">
    <location>
        <begin position="1"/>
        <end position="28"/>
    </location>
</feature>
<evidence type="ECO:0000313" key="5">
    <source>
        <dbReference type="Proteomes" id="UP000257014"/>
    </source>
</evidence>
<evidence type="ECO:0000313" key="4">
    <source>
        <dbReference type="Proteomes" id="UP000075683"/>
    </source>
</evidence>
<reference evidence="3 5" key="2">
    <citation type="submission" date="2018-03" db="EMBL/GenBank/DDBJ databases">
        <authorList>
            <person name="Keele B.F."/>
        </authorList>
    </citation>
    <scope>NUCLEOTIDE SEQUENCE [LARGE SCALE GENOMIC DNA]</scope>
    <source>
        <strain evidence="3">ZCTH4_d</strain>
    </source>
</reference>
<evidence type="ECO:0000313" key="3">
    <source>
        <dbReference type="EMBL" id="REJ28900.1"/>
    </source>
</evidence>